<feature type="transmembrane region" description="Helical" evidence="1">
    <location>
        <begin position="65"/>
        <end position="81"/>
    </location>
</feature>
<feature type="transmembrane region" description="Helical" evidence="1">
    <location>
        <begin position="26"/>
        <end position="44"/>
    </location>
</feature>
<dbReference type="EMBL" id="JAQQWK010000003">
    <property type="protein sequence ID" value="KAK8045040.1"/>
    <property type="molecule type" value="Genomic_DNA"/>
</dbReference>
<protein>
    <submittedName>
        <fullName evidence="2">Uncharacterized protein</fullName>
    </submittedName>
</protein>
<evidence type="ECO:0000256" key="1">
    <source>
        <dbReference type="SAM" id="Phobius"/>
    </source>
</evidence>
<evidence type="ECO:0000313" key="3">
    <source>
        <dbReference type="Proteomes" id="UP001444661"/>
    </source>
</evidence>
<dbReference type="Proteomes" id="UP001444661">
    <property type="component" value="Unassembled WGS sequence"/>
</dbReference>
<dbReference type="PANTHER" id="PTHR35043:SF7">
    <property type="entry name" value="TRANSCRIPTION FACTOR DOMAIN-CONTAINING PROTEIN"/>
    <property type="match status" value="1"/>
</dbReference>
<keyword evidence="1" id="KW-1133">Transmembrane helix</keyword>
<name>A0ABR1TEI7_9PEZI</name>
<dbReference type="PANTHER" id="PTHR35043">
    <property type="entry name" value="TRANSCRIPTION FACTOR DOMAIN-CONTAINING PROTEIN"/>
    <property type="match status" value="1"/>
</dbReference>
<comment type="caution">
    <text evidence="2">The sequence shown here is derived from an EMBL/GenBank/DDBJ whole genome shotgun (WGS) entry which is preliminary data.</text>
</comment>
<proteinExistence type="predicted"/>
<evidence type="ECO:0000313" key="2">
    <source>
        <dbReference type="EMBL" id="KAK8045040.1"/>
    </source>
</evidence>
<organism evidence="2 3">
    <name type="scientific">Apiospora rasikravindrae</name>
    <dbReference type="NCBI Taxonomy" id="990691"/>
    <lineage>
        <taxon>Eukaryota</taxon>
        <taxon>Fungi</taxon>
        <taxon>Dikarya</taxon>
        <taxon>Ascomycota</taxon>
        <taxon>Pezizomycotina</taxon>
        <taxon>Sordariomycetes</taxon>
        <taxon>Xylariomycetidae</taxon>
        <taxon>Amphisphaeriales</taxon>
        <taxon>Apiosporaceae</taxon>
        <taxon>Apiospora</taxon>
    </lineage>
</organism>
<sequence length="651" mass="74183">MEIQRTTSLNFTLVGYTDDPDGRGTVSLLFSCLLTLGLCVWSALHLNLPRHGESDLEFMYRNLKWSVLGVFGPELVIWAAWRQFLSARSLTRRVKEGRRRTTASEQWSLVHGFYTGMGGFAFDTVSPDMRNGPSFIPKYQRLYITPRGIGLLADCGLLPYTSRRDIQDRNKTDATGKVICCFQVGWMVVQVAARLGVGLPITPLETNTIGHVVCALISYALWWHKPKWIKAPTLVEGEWTREICAYMYMSSQVSSDDRVDRDFLRDFGVQAEMSKMVYMPPAVSTTGTSQAGTLESQYPNRHEETTTKILRITQEHASRTFGSTEDAALSGGSIVQRSWYPGIERVPQKIAGAKDQILKDMQMERWRLACDAIERYPALRSRLEYQETDQEESRYRDALRLYPEMPQKIRNHAKAGRTPNKAPGFDKLKGMVSPSEELVVERPKNWPGDDLLRDMQGHLMGVVLWSASTLYGAVHLAGWNEVFPTPIEQWFWRASGAYLIFTIVLERRATTDRGTEEEVMDIDFFKVHYYTEDNFREPDRMRELLATANGEDKKPCHPYPKIWKPVDLFAKAMWFTVMTDMGQNYSKVPNMHTHPRLLANLTANLTSEVEWWNAGQAVAAQPDGPDFKVHIGPSPDLATKYSIPVRERRGV</sequence>
<gene>
    <name evidence="2" type="ORF">PG993_005064</name>
</gene>
<keyword evidence="1" id="KW-0812">Transmembrane</keyword>
<accession>A0ABR1TEI7</accession>
<keyword evidence="1" id="KW-0472">Membrane</keyword>
<keyword evidence="3" id="KW-1185">Reference proteome</keyword>
<reference evidence="2 3" key="1">
    <citation type="submission" date="2023-01" db="EMBL/GenBank/DDBJ databases">
        <title>Analysis of 21 Apiospora genomes using comparative genomics revels a genus with tremendous synthesis potential of carbohydrate active enzymes and secondary metabolites.</title>
        <authorList>
            <person name="Sorensen T."/>
        </authorList>
    </citation>
    <scope>NUCLEOTIDE SEQUENCE [LARGE SCALE GENOMIC DNA]</scope>
    <source>
        <strain evidence="2 3">CBS 33761</strain>
    </source>
</reference>